<dbReference type="RefSeq" id="WP_202689738.1">
    <property type="nucleotide sequence ID" value="NZ_JAESVN010000008.1"/>
</dbReference>
<keyword evidence="2" id="KW-1185">Reference proteome</keyword>
<evidence type="ECO:0000313" key="1">
    <source>
        <dbReference type="EMBL" id="MBL4918762.1"/>
    </source>
</evidence>
<organism evidence="1 2">
    <name type="scientific">Szabonella alba</name>
    <dbReference type="NCBI Taxonomy" id="2804194"/>
    <lineage>
        <taxon>Bacteria</taxon>
        <taxon>Pseudomonadati</taxon>
        <taxon>Pseudomonadota</taxon>
        <taxon>Alphaproteobacteria</taxon>
        <taxon>Rhodobacterales</taxon>
        <taxon>Paracoccaceae</taxon>
        <taxon>Szabonella</taxon>
    </lineage>
</organism>
<protein>
    <submittedName>
        <fullName evidence="1">Ferredoxin</fullName>
    </submittedName>
</protein>
<comment type="caution">
    <text evidence="1">The sequence shown here is derived from an EMBL/GenBank/DDBJ whole genome shotgun (WGS) entry which is preliminary data.</text>
</comment>
<gene>
    <name evidence="1" type="ORF">JL811_16165</name>
</gene>
<dbReference type="EMBL" id="JAESVN010000008">
    <property type="protein sequence ID" value="MBL4918762.1"/>
    <property type="molecule type" value="Genomic_DNA"/>
</dbReference>
<dbReference type="AlphaFoldDB" id="A0A8K0VG59"/>
<dbReference type="SUPFAM" id="SSF46548">
    <property type="entry name" value="alpha-helical ferredoxin"/>
    <property type="match status" value="1"/>
</dbReference>
<evidence type="ECO:0000313" key="2">
    <source>
        <dbReference type="Proteomes" id="UP000648908"/>
    </source>
</evidence>
<dbReference type="Proteomes" id="UP000648908">
    <property type="component" value="Unassembled WGS sequence"/>
</dbReference>
<sequence>MGPDRAQIAARLAAERLVILGGFAVDPAEPGLPPGSRAILLIGPQEPGFWPHFRQSPEWGDGQPDPMDRWSRRVLDRIAAGIGAMALFPFGGPPWHPFFDWALRTGRIAQSPIRLLVHAEQGLMVSFRGALALPMATELPEPMRSPCLDCADRPCRAACPVGALAGGAYDLAACHGHLARPEGADCLGGGCLARRACPVSHRYARLPEQSAYHMGQFHR</sequence>
<reference evidence="1" key="1">
    <citation type="submission" date="2021-01" db="EMBL/GenBank/DDBJ databases">
        <title>Tabrizicola alba sp. nov. a motile alkaliphilic bacterium isolated from a soda lake.</title>
        <authorList>
            <person name="Szuroczki S."/>
            <person name="Abbaszade G."/>
            <person name="Schumann P."/>
            <person name="Toth E."/>
        </authorList>
    </citation>
    <scope>NUCLEOTIDE SEQUENCE</scope>
    <source>
        <strain evidence="1">DMG-N-6</strain>
    </source>
</reference>
<proteinExistence type="predicted"/>
<name>A0A8K0VG59_9RHOB</name>
<accession>A0A8K0VG59</accession>